<name>A0A2V3ZN57_9GAMM</name>
<comment type="caution">
    <text evidence="1">The sequence shown here is derived from an EMBL/GenBank/DDBJ whole genome shotgun (WGS) entry which is preliminary data.</text>
</comment>
<sequence>MDIGGLGVVFYFLGKKNSLRSDTFFLAEIKHHPQTAVEPLQFVGLKTKSFPIGCFQRKVGDGMATLMTEAVVAGVQKMWSARDGATKPPMDGFTGVFLNPRHH</sequence>
<dbReference type="RefSeq" id="WP_114612093.1">
    <property type="nucleotide sequence ID" value="NZ_QFWX01000002.1"/>
</dbReference>
<reference evidence="1 2" key="2">
    <citation type="submission" date="2018-06" db="EMBL/GenBank/DDBJ databases">
        <title>Marinobactersediminissp. nov, a moderately halophilic bacterium isolated from marine solar saltern.</title>
        <authorList>
            <person name="Zhang Y."/>
        </authorList>
    </citation>
    <scope>NUCLEOTIDE SEQUENCE [LARGE SCALE GENOMIC DNA]</scope>
    <source>
        <strain evidence="1 2">F01</strain>
    </source>
</reference>
<protein>
    <submittedName>
        <fullName evidence="1">Uncharacterized protein</fullName>
    </submittedName>
</protein>
<evidence type="ECO:0000313" key="1">
    <source>
        <dbReference type="EMBL" id="PXX92539.1"/>
    </source>
</evidence>
<dbReference type="Proteomes" id="UP000253987">
    <property type="component" value="Unassembled WGS sequence"/>
</dbReference>
<keyword evidence="2" id="KW-1185">Reference proteome</keyword>
<proteinExistence type="predicted"/>
<evidence type="ECO:0000313" key="2">
    <source>
        <dbReference type="Proteomes" id="UP000253987"/>
    </source>
</evidence>
<accession>A0A2V3ZN57</accession>
<organism evidence="1 2">
    <name type="scientific">Marinobacter vulgaris</name>
    <dbReference type="NCBI Taxonomy" id="1928331"/>
    <lineage>
        <taxon>Bacteria</taxon>
        <taxon>Pseudomonadati</taxon>
        <taxon>Pseudomonadota</taxon>
        <taxon>Gammaproteobacteria</taxon>
        <taxon>Pseudomonadales</taxon>
        <taxon>Marinobacteraceae</taxon>
        <taxon>Marinobacter</taxon>
    </lineage>
</organism>
<dbReference type="AlphaFoldDB" id="A0A2V3ZN57"/>
<reference evidence="2" key="1">
    <citation type="submission" date="2018-05" db="EMBL/GenBank/DDBJ databases">
        <authorList>
            <person name="Lu D."/>
        </authorList>
    </citation>
    <scope>NUCLEOTIDE SEQUENCE [LARGE SCALE GENOMIC DNA]</scope>
    <source>
        <strain evidence="2">F01</strain>
    </source>
</reference>
<gene>
    <name evidence="1" type="ORF">DIT71_04935</name>
</gene>
<dbReference type="EMBL" id="QFWX01000002">
    <property type="protein sequence ID" value="PXX92539.1"/>
    <property type="molecule type" value="Genomic_DNA"/>
</dbReference>